<evidence type="ECO:0000256" key="4">
    <source>
        <dbReference type="PROSITE-ProRule" id="PRU00146"/>
    </source>
</evidence>
<feature type="compositionally biased region" description="Polar residues" evidence="5">
    <location>
        <begin position="69"/>
        <end position="78"/>
    </location>
</feature>
<keyword evidence="8" id="KW-1185">Reference proteome</keyword>
<evidence type="ECO:0000256" key="5">
    <source>
        <dbReference type="SAM" id="MobiDB-lite"/>
    </source>
</evidence>
<feature type="domain" description="PHD-type" evidence="6">
    <location>
        <begin position="88"/>
        <end position="147"/>
    </location>
</feature>
<dbReference type="InterPro" id="IPR001965">
    <property type="entry name" value="Znf_PHD"/>
</dbReference>
<dbReference type="Proteomes" id="UP000691718">
    <property type="component" value="Unassembled WGS sequence"/>
</dbReference>
<dbReference type="SMART" id="SM00249">
    <property type="entry name" value="PHD"/>
    <property type="match status" value="1"/>
</dbReference>
<evidence type="ECO:0000313" key="8">
    <source>
        <dbReference type="Proteomes" id="UP000691718"/>
    </source>
</evidence>
<dbReference type="OrthoDB" id="71166at2759"/>
<dbReference type="InterPro" id="IPR019786">
    <property type="entry name" value="Zinc_finger_PHD-type_CS"/>
</dbReference>
<keyword evidence="2 4" id="KW-0863">Zinc-finger</keyword>
<dbReference type="GO" id="GO:0008270">
    <property type="term" value="F:zinc ion binding"/>
    <property type="evidence" value="ECO:0007669"/>
    <property type="project" value="UniProtKB-KW"/>
</dbReference>
<comment type="caution">
    <text evidence="7">The sequence shown here is derived from an EMBL/GenBank/DDBJ whole genome shotgun (WGS) entry which is preliminary data.</text>
</comment>
<feature type="compositionally biased region" description="Basic and acidic residues" evidence="5">
    <location>
        <begin position="15"/>
        <end position="63"/>
    </location>
</feature>
<keyword evidence="3" id="KW-0862">Zinc</keyword>
<dbReference type="AlphaFoldDB" id="A0A8S3XIZ9"/>
<evidence type="ECO:0000259" key="6">
    <source>
        <dbReference type="PROSITE" id="PS50016"/>
    </source>
</evidence>
<proteinExistence type="predicted"/>
<dbReference type="CDD" id="cd15517">
    <property type="entry name" value="PHD_TCF19_like"/>
    <property type="match status" value="1"/>
</dbReference>
<sequence>MPLAISSKKWRQYMEEKDKEKENILKKREERKRLMTNKKEEQAKRRLEISKRKQCNKRKEAATRKMTTKKSAANSESNIKMKENRLPTIYCAGCNDELISDVEDDSLKNIGCDNCPKWFHLKCTTKKNFKYDEVAKEDFVCHYCLIHMI</sequence>
<dbReference type="EMBL" id="CAJQZP010001172">
    <property type="protein sequence ID" value="CAG5025408.1"/>
    <property type="molecule type" value="Genomic_DNA"/>
</dbReference>
<dbReference type="InterPro" id="IPR019787">
    <property type="entry name" value="Znf_PHD-finger"/>
</dbReference>
<keyword evidence="1" id="KW-0479">Metal-binding</keyword>
<evidence type="ECO:0000313" key="7">
    <source>
        <dbReference type="EMBL" id="CAG5025408.1"/>
    </source>
</evidence>
<evidence type="ECO:0000256" key="1">
    <source>
        <dbReference type="ARBA" id="ARBA00022723"/>
    </source>
</evidence>
<gene>
    <name evidence="7" type="ORF">PAPOLLO_LOCUS18377</name>
</gene>
<protein>
    <submittedName>
        <fullName evidence="7">(apollo) hypothetical protein</fullName>
    </submittedName>
</protein>
<dbReference type="PROSITE" id="PS01359">
    <property type="entry name" value="ZF_PHD_1"/>
    <property type="match status" value="1"/>
</dbReference>
<organism evidence="7 8">
    <name type="scientific">Parnassius apollo</name>
    <name type="common">Apollo butterfly</name>
    <name type="synonym">Papilio apollo</name>
    <dbReference type="NCBI Taxonomy" id="110799"/>
    <lineage>
        <taxon>Eukaryota</taxon>
        <taxon>Metazoa</taxon>
        <taxon>Ecdysozoa</taxon>
        <taxon>Arthropoda</taxon>
        <taxon>Hexapoda</taxon>
        <taxon>Insecta</taxon>
        <taxon>Pterygota</taxon>
        <taxon>Neoptera</taxon>
        <taxon>Endopterygota</taxon>
        <taxon>Lepidoptera</taxon>
        <taxon>Glossata</taxon>
        <taxon>Ditrysia</taxon>
        <taxon>Papilionoidea</taxon>
        <taxon>Papilionidae</taxon>
        <taxon>Parnassiinae</taxon>
        <taxon>Parnassini</taxon>
        <taxon>Parnassius</taxon>
        <taxon>Parnassius</taxon>
    </lineage>
</organism>
<name>A0A8S3XIZ9_PARAO</name>
<reference evidence="7" key="1">
    <citation type="submission" date="2021-04" db="EMBL/GenBank/DDBJ databases">
        <authorList>
            <person name="Tunstrom K."/>
        </authorList>
    </citation>
    <scope>NUCLEOTIDE SEQUENCE</scope>
</reference>
<evidence type="ECO:0000256" key="2">
    <source>
        <dbReference type="ARBA" id="ARBA00022771"/>
    </source>
</evidence>
<evidence type="ECO:0000256" key="3">
    <source>
        <dbReference type="ARBA" id="ARBA00022833"/>
    </source>
</evidence>
<feature type="region of interest" description="Disordered" evidence="5">
    <location>
        <begin position="15"/>
        <end position="79"/>
    </location>
</feature>
<accession>A0A8S3XIZ9</accession>
<dbReference type="PROSITE" id="PS50016">
    <property type="entry name" value="ZF_PHD_2"/>
    <property type="match status" value="1"/>
</dbReference>